<dbReference type="InterPro" id="IPR001943">
    <property type="entry name" value="UVR_dom"/>
</dbReference>
<dbReference type="Pfam" id="PF02151">
    <property type="entry name" value="UVR"/>
    <property type="match status" value="1"/>
</dbReference>
<dbReference type="SUPFAM" id="SSF46600">
    <property type="entry name" value="C-terminal UvrC-binding domain of UvrB"/>
    <property type="match status" value="1"/>
</dbReference>
<gene>
    <name evidence="6" type="ORF">GCM10011515_06660</name>
</gene>
<evidence type="ECO:0000256" key="3">
    <source>
        <dbReference type="ARBA" id="ARBA00023236"/>
    </source>
</evidence>
<dbReference type="PROSITE" id="PS50151">
    <property type="entry name" value="UVR"/>
    <property type="match status" value="1"/>
</dbReference>
<sequence>MIDSLETLRAKMQSAADAMDFEEARRLRDMIALVSGGASPDEVNAAGGAGISRQRPGAMGLGTGQPRMEPPPGWEPPPKPDPRTTGPSRRRRK</sequence>
<keyword evidence="3" id="KW-0742">SOS response</keyword>
<dbReference type="EMBL" id="BMKL01000001">
    <property type="protein sequence ID" value="GGD89726.1"/>
    <property type="molecule type" value="Genomic_DNA"/>
</dbReference>
<dbReference type="InterPro" id="IPR036876">
    <property type="entry name" value="UVR_dom_sf"/>
</dbReference>
<feature type="region of interest" description="Disordered" evidence="4">
    <location>
        <begin position="37"/>
        <end position="93"/>
    </location>
</feature>
<evidence type="ECO:0000256" key="4">
    <source>
        <dbReference type="SAM" id="MobiDB-lite"/>
    </source>
</evidence>
<protein>
    <recommendedName>
        <fullName evidence="5">UVR domain-containing protein</fullName>
    </recommendedName>
</protein>
<evidence type="ECO:0000256" key="2">
    <source>
        <dbReference type="ARBA" id="ARBA00022881"/>
    </source>
</evidence>
<proteinExistence type="predicted"/>
<dbReference type="RefSeq" id="WP_188643835.1">
    <property type="nucleotide sequence ID" value="NZ_BMKL01000001.1"/>
</dbReference>
<evidence type="ECO:0000259" key="5">
    <source>
        <dbReference type="PROSITE" id="PS50151"/>
    </source>
</evidence>
<reference evidence="7" key="1">
    <citation type="journal article" date="2019" name="Int. J. Syst. Evol. Microbiol.">
        <title>The Global Catalogue of Microorganisms (GCM) 10K type strain sequencing project: providing services to taxonomists for standard genome sequencing and annotation.</title>
        <authorList>
            <consortium name="The Broad Institute Genomics Platform"/>
            <consortium name="The Broad Institute Genome Sequencing Center for Infectious Disease"/>
            <person name="Wu L."/>
            <person name="Ma J."/>
        </authorList>
    </citation>
    <scope>NUCLEOTIDE SEQUENCE [LARGE SCALE GENOMIC DNA]</scope>
    <source>
        <strain evidence="7">CGMCC 1.15959</strain>
    </source>
</reference>
<keyword evidence="7" id="KW-1185">Reference proteome</keyword>
<keyword evidence="1" id="KW-0228">DNA excision</keyword>
<keyword evidence="2" id="KW-0267">Excision nuclease</keyword>
<evidence type="ECO:0000313" key="6">
    <source>
        <dbReference type="EMBL" id="GGD89726.1"/>
    </source>
</evidence>
<dbReference type="Proteomes" id="UP000619041">
    <property type="component" value="Unassembled WGS sequence"/>
</dbReference>
<feature type="compositionally biased region" description="Pro residues" evidence="4">
    <location>
        <begin position="68"/>
        <end position="79"/>
    </location>
</feature>
<evidence type="ECO:0000256" key="1">
    <source>
        <dbReference type="ARBA" id="ARBA00022769"/>
    </source>
</evidence>
<evidence type="ECO:0000313" key="7">
    <source>
        <dbReference type="Proteomes" id="UP000619041"/>
    </source>
</evidence>
<name>A0ABQ1S1Q7_9SPHN</name>
<accession>A0ABQ1S1Q7</accession>
<dbReference type="Gene3D" id="4.10.860.10">
    <property type="entry name" value="UVR domain"/>
    <property type="match status" value="1"/>
</dbReference>
<organism evidence="6 7">
    <name type="scientific">Tsuneonella deserti</name>
    <dbReference type="NCBI Taxonomy" id="2035528"/>
    <lineage>
        <taxon>Bacteria</taxon>
        <taxon>Pseudomonadati</taxon>
        <taxon>Pseudomonadota</taxon>
        <taxon>Alphaproteobacteria</taxon>
        <taxon>Sphingomonadales</taxon>
        <taxon>Erythrobacteraceae</taxon>
        <taxon>Tsuneonella</taxon>
    </lineage>
</organism>
<comment type="caution">
    <text evidence="6">The sequence shown here is derived from an EMBL/GenBank/DDBJ whole genome shotgun (WGS) entry which is preliminary data.</text>
</comment>
<keyword evidence="3" id="KW-0227">DNA damage</keyword>
<keyword evidence="2" id="KW-0234">DNA repair</keyword>
<feature type="domain" description="UVR" evidence="5">
    <location>
        <begin position="2"/>
        <end position="37"/>
    </location>
</feature>